<feature type="transmembrane region" description="Helical" evidence="1">
    <location>
        <begin position="58"/>
        <end position="77"/>
    </location>
</feature>
<proteinExistence type="predicted"/>
<keyword evidence="1" id="KW-0472">Membrane</keyword>
<reference evidence="3" key="1">
    <citation type="submission" date="2020-12" db="EMBL/GenBank/DDBJ databases">
        <title>Clostridium thailandense sp. nov., a novel acetogenic bacterium isolated from peat land soil in Thailand.</title>
        <authorList>
            <person name="Chaikitkaew S."/>
            <person name="Birkeland N.K."/>
        </authorList>
    </citation>
    <scope>NUCLEOTIDE SEQUENCE</scope>
    <source>
        <strain evidence="3">PL3</strain>
    </source>
</reference>
<feature type="transmembrane region" description="Helical" evidence="1">
    <location>
        <begin position="110"/>
        <end position="130"/>
    </location>
</feature>
<dbReference type="PANTHER" id="PTHR40448:SF1">
    <property type="entry name" value="TWO-COMPONENT SENSOR HISTIDINE KINASE"/>
    <property type="match status" value="1"/>
</dbReference>
<feature type="transmembrane region" description="Helical" evidence="1">
    <location>
        <begin position="150"/>
        <end position="168"/>
    </location>
</feature>
<accession>A0A949TNK5</accession>
<organism evidence="3 4">
    <name type="scientific">Clostridium thailandense</name>
    <dbReference type="NCBI Taxonomy" id="2794346"/>
    <lineage>
        <taxon>Bacteria</taxon>
        <taxon>Bacillati</taxon>
        <taxon>Bacillota</taxon>
        <taxon>Clostridia</taxon>
        <taxon>Eubacteriales</taxon>
        <taxon>Clostridiaceae</taxon>
        <taxon>Clostridium</taxon>
    </lineage>
</organism>
<sequence>MNLIRSLIALIYAISLIYMLLDCEVKNKNNLFLMGLFVTVVLICDGLIWANFGYASFLKLYPLLIHVPSFIAFLFVSKYKGIKLIFILLTVFVLCTPPIGVGLITSSFFGFNSTILCVVSIIMYIPTGFIVYKYLRPSFLYMLRYTDKGWFGFCTIPLSYYALIYFIGMYNVKNATMKSILVIMVLALILTLSAYIMILQLFKQTREQLTLQNEQNLLKTQLTSAQVYLEALKESQKKTIIYRHDMRHHLNLISAYLSGNNKEAAQKYITEIEKNIEGTIVETYCDNYTVNLILYYYLTKAKKEQIKVETCIKLPQKSSISDMDFCIIFANAIENAVNACKDISREKKRIIKVICKTKNDKVLIQITNSYEGTVMFVDDLPVNEMENHGIGTRSIAALAQKYDGVYSFTAENGLFKTSIILSVFVKHVIT</sequence>
<dbReference type="PANTHER" id="PTHR40448">
    <property type="entry name" value="TWO-COMPONENT SENSOR HISTIDINE KINASE"/>
    <property type="match status" value="1"/>
</dbReference>
<keyword evidence="4" id="KW-1185">Reference proteome</keyword>
<comment type="caution">
    <text evidence="3">The sequence shown here is derived from an EMBL/GenBank/DDBJ whole genome shotgun (WGS) entry which is preliminary data.</text>
</comment>
<dbReference type="AlphaFoldDB" id="A0A949TNK5"/>
<feature type="transmembrane region" description="Helical" evidence="1">
    <location>
        <begin position="180"/>
        <end position="202"/>
    </location>
</feature>
<gene>
    <name evidence="3" type="ORF">I6U48_24980</name>
</gene>
<feature type="domain" description="Sensor histidine kinase NatK-like C-terminal" evidence="2">
    <location>
        <begin position="323"/>
        <end position="421"/>
    </location>
</feature>
<dbReference type="GO" id="GO:0042802">
    <property type="term" value="F:identical protein binding"/>
    <property type="evidence" value="ECO:0007669"/>
    <property type="project" value="TreeGrafter"/>
</dbReference>
<dbReference type="Proteomes" id="UP000694308">
    <property type="component" value="Unassembled WGS sequence"/>
</dbReference>
<dbReference type="CDD" id="cd16935">
    <property type="entry name" value="HATPase_AgrC-ComD-like"/>
    <property type="match status" value="1"/>
</dbReference>
<evidence type="ECO:0000313" key="4">
    <source>
        <dbReference type="Proteomes" id="UP000694308"/>
    </source>
</evidence>
<dbReference type="InterPro" id="IPR032834">
    <property type="entry name" value="NatK-like_C"/>
</dbReference>
<keyword evidence="1" id="KW-0812">Transmembrane</keyword>
<dbReference type="RefSeq" id="WP_218323189.1">
    <property type="nucleotide sequence ID" value="NZ_JAEEGC010000159.1"/>
</dbReference>
<dbReference type="Pfam" id="PF14501">
    <property type="entry name" value="HATPase_c_5"/>
    <property type="match status" value="1"/>
</dbReference>
<feature type="transmembrane region" description="Helical" evidence="1">
    <location>
        <begin position="84"/>
        <end position="104"/>
    </location>
</feature>
<evidence type="ECO:0000313" key="3">
    <source>
        <dbReference type="EMBL" id="MBV7276144.1"/>
    </source>
</evidence>
<evidence type="ECO:0000256" key="1">
    <source>
        <dbReference type="SAM" id="Phobius"/>
    </source>
</evidence>
<evidence type="ECO:0000259" key="2">
    <source>
        <dbReference type="Pfam" id="PF14501"/>
    </source>
</evidence>
<name>A0A949TNK5_9CLOT</name>
<feature type="transmembrane region" description="Helical" evidence="1">
    <location>
        <begin position="6"/>
        <end position="23"/>
    </location>
</feature>
<protein>
    <submittedName>
        <fullName evidence="3">GHKL domain-containing protein</fullName>
    </submittedName>
</protein>
<dbReference type="EMBL" id="JAEEGC010000159">
    <property type="protein sequence ID" value="MBV7276144.1"/>
    <property type="molecule type" value="Genomic_DNA"/>
</dbReference>
<feature type="transmembrane region" description="Helical" evidence="1">
    <location>
        <begin position="30"/>
        <end position="52"/>
    </location>
</feature>
<keyword evidence="1" id="KW-1133">Transmembrane helix</keyword>